<feature type="domain" description="Clp1 P-loop" evidence="10">
    <location>
        <begin position="230"/>
        <end position="387"/>
    </location>
</feature>
<keyword evidence="6" id="KW-0418">Kinase</keyword>
<keyword evidence="7" id="KW-0067">ATP-binding</keyword>
<sequence length="537" mass="61793">MLKRIVFQEGTHSFYGVLKIKIIYGTVSIFGATVSKGFSDIIFVPFHQLAIPIQSDKPFCIQFDEVQEKEIHLNELLYYNFTPDGFTQILPFVYYSYGNKGPRYPKKLIKKINDILISNKSYRIYLYGGKGIGKSTLSNFLVNMLKSFPASPEKFQDDDCLKEEEADNIKEKSQNNAQEENQNNDQEDNLNPNQEENQSSNNNAESKYYHFLDDQSNDIDDDDSNNDQISNRKVAFVDFDPGQPEISLPTTVSYTEDCPFLFGSSEHHSCLAHEKYSLSSINISSISSNYSYSTFLIGKKFNQNNSSDKNELVVINSHGWIEDIGFQLQIETIKSMKPDLVICLYKNKDRPPRKINDNQFNVEIKPIREVVHLDPIHLRNIRFERYFMLKKDVNSVSCCLYQPISSMVPIPFPIKQFRYSFPGDTNIKRCISQVPRVLNCSLISFCIDTSSYGKEEELLFSIVKPRVMKCCGFGFVRAVDVSKQVIYIITPEDEEVLKHANTIMYITSNLPPSFIRDSNRFYLPYNILGMAPHFEGK</sequence>
<dbReference type="PANTHER" id="PTHR12755">
    <property type="entry name" value="CLEAVAGE/POLYADENYLATION FACTOR IA SUBUNIT CLP1P"/>
    <property type="match status" value="1"/>
</dbReference>
<reference evidence="12 13" key="1">
    <citation type="submission" date="2024-04" db="EMBL/GenBank/DDBJ databases">
        <title>Tritrichomonas musculus Genome.</title>
        <authorList>
            <person name="Alves-Ferreira E."/>
            <person name="Grigg M."/>
            <person name="Lorenzi H."/>
            <person name="Galac M."/>
        </authorList>
    </citation>
    <scope>NUCLEOTIDE SEQUENCE [LARGE SCALE GENOMIC DNA]</scope>
    <source>
        <strain evidence="12 13">EAF2021</strain>
    </source>
</reference>
<feature type="region of interest" description="Disordered" evidence="9">
    <location>
        <begin position="166"/>
        <end position="201"/>
    </location>
</feature>
<dbReference type="InterPro" id="IPR057570">
    <property type="entry name" value="NOL9_C"/>
</dbReference>
<gene>
    <name evidence="12" type="ORF">M9Y10_012564</name>
</gene>
<comment type="caution">
    <text evidence="12">The sequence shown here is derived from an EMBL/GenBank/DDBJ whole genome shotgun (WGS) entry which is preliminary data.</text>
</comment>
<dbReference type="Pfam" id="PF16575">
    <property type="entry name" value="CLP1_P"/>
    <property type="match status" value="1"/>
</dbReference>
<evidence type="ECO:0000313" key="12">
    <source>
        <dbReference type="EMBL" id="KAK8860872.1"/>
    </source>
</evidence>
<feature type="compositionally biased region" description="Low complexity" evidence="9">
    <location>
        <begin position="174"/>
        <end position="201"/>
    </location>
</feature>
<evidence type="ECO:0000256" key="4">
    <source>
        <dbReference type="ARBA" id="ARBA00022679"/>
    </source>
</evidence>
<evidence type="ECO:0000259" key="10">
    <source>
        <dbReference type="Pfam" id="PF16575"/>
    </source>
</evidence>
<keyword evidence="8" id="KW-0539">Nucleus</keyword>
<evidence type="ECO:0000256" key="2">
    <source>
        <dbReference type="ARBA" id="ARBA00011003"/>
    </source>
</evidence>
<evidence type="ECO:0000313" key="13">
    <source>
        <dbReference type="Proteomes" id="UP001470230"/>
    </source>
</evidence>
<organism evidence="12 13">
    <name type="scientific">Tritrichomonas musculus</name>
    <dbReference type="NCBI Taxonomy" id="1915356"/>
    <lineage>
        <taxon>Eukaryota</taxon>
        <taxon>Metamonada</taxon>
        <taxon>Parabasalia</taxon>
        <taxon>Tritrichomonadida</taxon>
        <taxon>Tritrichomonadidae</taxon>
        <taxon>Tritrichomonas</taxon>
    </lineage>
</organism>
<dbReference type="PANTHER" id="PTHR12755:SF3">
    <property type="entry name" value="POLYNUCLEOTIDE 5'-HYDROXYL-KINASE NOL9"/>
    <property type="match status" value="1"/>
</dbReference>
<keyword evidence="3" id="KW-0698">rRNA processing</keyword>
<evidence type="ECO:0000256" key="6">
    <source>
        <dbReference type="ARBA" id="ARBA00022777"/>
    </source>
</evidence>
<dbReference type="Pfam" id="PF25467">
    <property type="entry name" value="NOL9_C"/>
    <property type="match status" value="1"/>
</dbReference>
<comment type="similarity">
    <text evidence="2">Belongs to the Clp1 family. NOL9/GRC3 subfamily.</text>
</comment>
<evidence type="ECO:0000256" key="1">
    <source>
        <dbReference type="ARBA" id="ARBA00004604"/>
    </source>
</evidence>
<keyword evidence="13" id="KW-1185">Reference proteome</keyword>
<evidence type="ECO:0000256" key="3">
    <source>
        <dbReference type="ARBA" id="ARBA00022552"/>
    </source>
</evidence>
<dbReference type="EMBL" id="JAPFFF010000018">
    <property type="protein sequence ID" value="KAK8860872.1"/>
    <property type="molecule type" value="Genomic_DNA"/>
</dbReference>
<evidence type="ECO:0000256" key="7">
    <source>
        <dbReference type="ARBA" id="ARBA00022840"/>
    </source>
</evidence>
<dbReference type="InterPro" id="IPR027417">
    <property type="entry name" value="P-loop_NTPase"/>
</dbReference>
<feature type="domain" description="NOL9 C-terminal" evidence="11">
    <location>
        <begin position="434"/>
        <end position="509"/>
    </location>
</feature>
<evidence type="ECO:0000256" key="8">
    <source>
        <dbReference type="ARBA" id="ARBA00023242"/>
    </source>
</evidence>
<evidence type="ECO:0000256" key="5">
    <source>
        <dbReference type="ARBA" id="ARBA00022741"/>
    </source>
</evidence>
<dbReference type="InterPro" id="IPR045116">
    <property type="entry name" value="Clp1/Grc3"/>
</dbReference>
<evidence type="ECO:0000256" key="9">
    <source>
        <dbReference type="SAM" id="MobiDB-lite"/>
    </source>
</evidence>
<dbReference type="Gene3D" id="3.40.50.300">
    <property type="entry name" value="P-loop containing nucleotide triphosphate hydrolases"/>
    <property type="match status" value="1"/>
</dbReference>
<keyword evidence="4" id="KW-0808">Transferase</keyword>
<proteinExistence type="inferred from homology"/>
<evidence type="ECO:0000259" key="11">
    <source>
        <dbReference type="Pfam" id="PF25467"/>
    </source>
</evidence>
<protein>
    <submittedName>
        <fullName evidence="12">Polynucleotide 5'-hydroxyl-kinase nol9</fullName>
    </submittedName>
</protein>
<accession>A0ABR2IDM0</accession>
<dbReference type="Proteomes" id="UP001470230">
    <property type="component" value="Unassembled WGS sequence"/>
</dbReference>
<keyword evidence="5" id="KW-0547">Nucleotide-binding</keyword>
<comment type="subcellular location">
    <subcellularLocation>
        <location evidence="1">Nucleus</location>
        <location evidence="1">Nucleolus</location>
    </subcellularLocation>
</comment>
<dbReference type="InterPro" id="IPR032319">
    <property type="entry name" value="CLP1_P"/>
</dbReference>
<name>A0ABR2IDM0_9EUKA</name>